<sequence length="47" mass="5018">MGRHGTGLLAVRHECGAPLDVRMDGRHATQSSAGRESTWTTGPRRGS</sequence>
<proteinExistence type="predicted"/>
<evidence type="ECO:0000313" key="3">
    <source>
        <dbReference type="Proteomes" id="UP000010411"/>
    </source>
</evidence>
<accession>L1L4D5</accession>
<feature type="region of interest" description="Disordered" evidence="1">
    <location>
        <begin position="22"/>
        <end position="47"/>
    </location>
</feature>
<organism evidence="2 3">
    <name type="scientific">Streptomyces ipomoeae 91-03</name>
    <dbReference type="NCBI Taxonomy" id="698759"/>
    <lineage>
        <taxon>Bacteria</taxon>
        <taxon>Bacillati</taxon>
        <taxon>Actinomycetota</taxon>
        <taxon>Actinomycetes</taxon>
        <taxon>Kitasatosporales</taxon>
        <taxon>Streptomycetaceae</taxon>
        <taxon>Streptomyces</taxon>
    </lineage>
</organism>
<evidence type="ECO:0000256" key="1">
    <source>
        <dbReference type="SAM" id="MobiDB-lite"/>
    </source>
</evidence>
<feature type="compositionally biased region" description="Polar residues" evidence="1">
    <location>
        <begin position="28"/>
        <end position="41"/>
    </location>
</feature>
<gene>
    <name evidence="2" type="ORF">STRIP9103_03008</name>
</gene>
<comment type="caution">
    <text evidence="2">The sequence shown here is derived from an EMBL/GenBank/DDBJ whole genome shotgun (WGS) entry which is preliminary data.</text>
</comment>
<dbReference type="AlphaFoldDB" id="L1L4D5"/>
<reference evidence="2 3" key="1">
    <citation type="submission" date="2012-11" db="EMBL/GenBank/DDBJ databases">
        <authorList>
            <person name="Huguet-Tapia J.C."/>
            <person name="Durkin A.S."/>
            <person name="Pettis G.S."/>
            <person name="Badger J.H."/>
        </authorList>
    </citation>
    <scope>NUCLEOTIDE SEQUENCE [LARGE SCALE GENOMIC DNA]</scope>
    <source>
        <strain evidence="2 3">91-03</strain>
    </source>
</reference>
<keyword evidence="3" id="KW-1185">Reference proteome</keyword>
<dbReference type="PATRIC" id="fig|698759.3.peg.1567"/>
<dbReference type="EMBL" id="AEJC01000113">
    <property type="protein sequence ID" value="EKX67911.1"/>
    <property type="molecule type" value="Genomic_DNA"/>
</dbReference>
<evidence type="ECO:0000313" key="2">
    <source>
        <dbReference type="EMBL" id="EKX67911.1"/>
    </source>
</evidence>
<dbReference type="Proteomes" id="UP000010411">
    <property type="component" value="Unassembled WGS sequence"/>
</dbReference>
<name>L1L4D5_9ACTN</name>
<protein>
    <submittedName>
        <fullName evidence="2">Uncharacterized protein</fullName>
    </submittedName>
</protein>